<dbReference type="InterPro" id="IPR038619">
    <property type="entry name" value="MraZ_sf"/>
</dbReference>
<feature type="domain" description="SpoVT-AbrB" evidence="8">
    <location>
        <begin position="83"/>
        <end position="126"/>
    </location>
</feature>
<evidence type="ECO:0000256" key="7">
    <source>
        <dbReference type="HAMAP-Rule" id="MF_01008"/>
    </source>
</evidence>
<dbReference type="InterPro" id="IPR007159">
    <property type="entry name" value="SpoVT-AbrB_dom"/>
</dbReference>
<keyword evidence="10" id="KW-1185">Reference proteome</keyword>
<keyword evidence="2 7" id="KW-0963">Cytoplasm</keyword>
<keyword evidence="4 7" id="KW-0805">Transcription regulation</keyword>
<evidence type="ECO:0000256" key="1">
    <source>
        <dbReference type="ARBA" id="ARBA00013860"/>
    </source>
</evidence>
<protein>
    <recommendedName>
        <fullName evidence="1 7">Transcriptional regulator MraZ</fullName>
    </recommendedName>
</protein>
<dbReference type="GO" id="GO:0000976">
    <property type="term" value="F:transcription cis-regulatory region binding"/>
    <property type="evidence" value="ECO:0007669"/>
    <property type="project" value="TreeGrafter"/>
</dbReference>
<keyword evidence="3" id="KW-0677">Repeat</keyword>
<dbReference type="InterPro" id="IPR037914">
    <property type="entry name" value="SpoVT-AbrB_sf"/>
</dbReference>
<evidence type="ECO:0000256" key="4">
    <source>
        <dbReference type="ARBA" id="ARBA00023015"/>
    </source>
</evidence>
<evidence type="ECO:0000259" key="8">
    <source>
        <dbReference type="PROSITE" id="PS51740"/>
    </source>
</evidence>
<dbReference type="PROSITE" id="PS51740">
    <property type="entry name" value="SPOVT_ABRB"/>
    <property type="match status" value="2"/>
</dbReference>
<dbReference type="CDD" id="cd16320">
    <property type="entry name" value="MraZ_N"/>
    <property type="match status" value="1"/>
</dbReference>
<dbReference type="PANTHER" id="PTHR34701">
    <property type="entry name" value="TRANSCRIPTIONAL REGULATOR MRAZ"/>
    <property type="match status" value="1"/>
</dbReference>
<dbReference type="CDD" id="cd16321">
    <property type="entry name" value="MraZ_C"/>
    <property type="match status" value="1"/>
</dbReference>
<evidence type="ECO:0000256" key="2">
    <source>
        <dbReference type="ARBA" id="ARBA00022490"/>
    </source>
</evidence>
<evidence type="ECO:0000256" key="5">
    <source>
        <dbReference type="ARBA" id="ARBA00023125"/>
    </source>
</evidence>
<dbReference type="InterPro" id="IPR035642">
    <property type="entry name" value="MraZ_N"/>
</dbReference>
<dbReference type="GO" id="GO:2000143">
    <property type="term" value="P:negative regulation of DNA-templated transcription initiation"/>
    <property type="evidence" value="ECO:0007669"/>
    <property type="project" value="TreeGrafter"/>
</dbReference>
<dbReference type="PANTHER" id="PTHR34701:SF1">
    <property type="entry name" value="TRANSCRIPTIONAL REGULATOR MRAZ"/>
    <property type="match status" value="1"/>
</dbReference>
<comment type="subunit">
    <text evidence="7">Forms oligomers.</text>
</comment>
<dbReference type="InterPro" id="IPR035644">
    <property type="entry name" value="MraZ_C"/>
</dbReference>
<reference evidence="9 10" key="1">
    <citation type="submission" date="2019-03" db="EMBL/GenBank/DDBJ databases">
        <title>Genomic Encyclopedia of Type Strains, Phase IV (KMG-IV): sequencing the most valuable type-strain genomes for metagenomic binning, comparative biology and taxonomic classification.</title>
        <authorList>
            <person name="Goeker M."/>
        </authorList>
    </citation>
    <scope>NUCLEOTIDE SEQUENCE [LARGE SCALE GENOMIC DNA]</scope>
    <source>
        <strain evidence="9 10">DSM 19345</strain>
    </source>
</reference>
<evidence type="ECO:0000256" key="3">
    <source>
        <dbReference type="ARBA" id="ARBA00022737"/>
    </source>
</evidence>
<dbReference type="SUPFAM" id="SSF89447">
    <property type="entry name" value="AbrB/MazE/MraZ-like"/>
    <property type="match status" value="1"/>
</dbReference>
<dbReference type="AlphaFoldDB" id="A0A4R3MJH7"/>
<organism evidence="9 10">
    <name type="scientific">Tepidamorphus gemmatus</name>
    <dbReference type="NCBI Taxonomy" id="747076"/>
    <lineage>
        <taxon>Bacteria</taxon>
        <taxon>Pseudomonadati</taxon>
        <taxon>Pseudomonadota</taxon>
        <taxon>Alphaproteobacteria</taxon>
        <taxon>Hyphomicrobiales</taxon>
        <taxon>Tepidamorphaceae</taxon>
        <taxon>Tepidamorphus</taxon>
    </lineage>
</organism>
<comment type="caution">
    <text evidence="9">The sequence shown here is derived from an EMBL/GenBank/DDBJ whole genome shotgun (WGS) entry which is preliminary data.</text>
</comment>
<evidence type="ECO:0000313" key="9">
    <source>
        <dbReference type="EMBL" id="TCT13493.1"/>
    </source>
</evidence>
<dbReference type="GO" id="GO:0003700">
    <property type="term" value="F:DNA-binding transcription factor activity"/>
    <property type="evidence" value="ECO:0007669"/>
    <property type="project" value="UniProtKB-UniRule"/>
</dbReference>
<dbReference type="NCBIfam" id="NF001477">
    <property type="entry name" value="PRK00326.2-4"/>
    <property type="match status" value="1"/>
</dbReference>
<comment type="subcellular location">
    <subcellularLocation>
        <location evidence="7">Cytoplasm</location>
        <location evidence="7">Nucleoid</location>
    </subcellularLocation>
</comment>
<keyword evidence="5 7" id="KW-0238">DNA-binding</keyword>
<dbReference type="OrthoDB" id="9807753at2"/>
<accession>A0A4R3MJH7</accession>
<dbReference type="Gene3D" id="3.40.1550.20">
    <property type="entry name" value="Transcriptional regulator MraZ domain"/>
    <property type="match status" value="1"/>
</dbReference>
<dbReference type="HAMAP" id="MF_01008">
    <property type="entry name" value="MraZ"/>
    <property type="match status" value="1"/>
</dbReference>
<feature type="domain" description="SpoVT-AbrB" evidence="8">
    <location>
        <begin position="7"/>
        <end position="52"/>
    </location>
</feature>
<dbReference type="InterPro" id="IPR020603">
    <property type="entry name" value="MraZ_dom"/>
</dbReference>
<gene>
    <name evidence="7" type="primary">mraZ</name>
    <name evidence="9" type="ORF">EDC22_101361</name>
</gene>
<dbReference type="Proteomes" id="UP000295678">
    <property type="component" value="Unassembled WGS sequence"/>
</dbReference>
<dbReference type="EMBL" id="SMAK01000001">
    <property type="protein sequence ID" value="TCT13493.1"/>
    <property type="molecule type" value="Genomic_DNA"/>
</dbReference>
<name>A0A4R3MJH7_9HYPH</name>
<proteinExistence type="inferred from homology"/>
<keyword evidence="6 7" id="KW-0804">Transcription</keyword>
<evidence type="ECO:0000256" key="6">
    <source>
        <dbReference type="ARBA" id="ARBA00023163"/>
    </source>
</evidence>
<comment type="similarity">
    <text evidence="7">Belongs to the MraZ family.</text>
</comment>
<dbReference type="GO" id="GO:0009295">
    <property type="term" value="C:nucleoid"/>
    <property type="evidence" value="ECO:0007669"/>
    <property type="project" value="UniProtKB-SubCell"/>
</dbReference>
<dbReference type="GO" id="GO:0005737">
    <property type="term" value="C:cytoplasm"/>
    <property type="evidence" value="ECO:0007669"/>
    <property type="project" value="UniProtKB-UniRule"/>
</dbReference>
<sequence length="161" mass="17499">MDRFVSTFTNRIDSKGRVSVPATFRAVLARDGFEGLYAYPALGVPAVDAGGHRLVEEINGLLDRLPAYSDERDQLAAALYGDSEILRLDSEGRVALPQRLLDCAGIGERVSFVGLGHKFQLWEPDRFAAHQSEARTKVRELKQLLSGMPPAGGGRSSGVTE</sequence>
<dbReference type="Pfam" id="PF02381">
    <property type="entry name" value="MraZ"/>
    <property type="match status" value="1"/>
</dbReference>
<evidence type="ECO:0000313" key="10">
    <source>
        <dbReference type="Proteomes" id="UP000295678"/>
    </source>
</evidence>
<dbReference type="RefSeq" id="WP_132804875.1">
    <property type="nucleotide sequence ID" value="NZ_SMAK01000001.1"/>
</dbReference>
<dbReference type="InterPro" id="IPR003444">
    <property type="entry name" value="MraZ"/>
</dbReference>